<evidence type="ECO:0000313" key="3">
    <source>
        <dbReference type="Proteomes" id="UP001420932"/>
    </source>
</evidence>
<dbReference type="GO" id="GO:0005886">
    <property type="term" value="C:plasma membrane"/>
    <property type="evidence" value="ECO:0007669"/>
    <property type="project" value="TreeGrafter"/>
</dbReference>
<dbReference type="GO" id="GO:0005802">
    <property type="term" value="C:trans-Golgi network"/>
    <property type="evidence" value="ECO:0007669"/>
    <property type="project" value="TreeGrafter"/>
</dbReference>
<dbReference type="AlphaFoldDB" id="A0AAP0I3D3"/>
<protein>
    <recommendedName>
        <fullName evidence="1">SPX domain-containing protein</fullName>
    </recommendedName>
</protein>
<dbReference type="PANTHER" id="PTHR10783">
    <property type="entry name" value="XENOTROPIC AND POLYTROPIC RETROVIRUS RECEPTOR 1-RELATED"/>
    <property type="match status" value="1"/>
</dbReference>
<sequence>MILINDVEAKGSEKGRYETMFMMSADDGGENELVFFRRLDDEFNKVNQFYRKKVEEFKSDEHSEKQMEAHIAFRIKVEKPEMRSDGASEMIRLNSEVAAPGATVVAAFAPSSAIANSYLVDMDQIQKLELIREPLSKEVQLIRGENENFNMKAETMTVEEVKRQRSKATIEISNNKSPHEILNHVRVDNAVGTPRSTIKSILKVTSRHATRSYLEMVDKSYIGSFDEVNRLIQRVESAFIKHFSNSRTTVKAWPSLVALASFSCFDHSSSEYL</sequence>
<dbReference type="GO" id="GO:0000822">
    <property type="term" value="F:inositol hexakisphosphate binding"/>
    <property type="evidence" value="ECO:0007669"/>
    <property type="project" value="TreeGrafter"/>
</dbReference>
<feature type="domain" description="SPX" evidence="1">
    <location>
        <begin position="8"/>
        <end position="212"/>
    </location>
</feature>
<keyword evidence="3" id="KW-1185">Reference proteome</keyword>
<proteinExistence type="predicted"/>
<dbReference type="GO" id="GO:0016036">
    <property type="term" value="P:cellular response to phosphate starvation"/>
    <property type="evidence" value="ECO:0007669"/>
    <property type="project" value="TreeGrafter"/>
</dbReference>
<evidence type="ECO:0000259" key="1">
    <source>
        <dbReference type="Pfam" id="PF03105"/>
    </source>
</evidence>
<organism evidence="2 3">
    <name type="scientific">Stephania yunnanensis</name>
    <dbReference type="NCBI Taxonomy" id="152371"/>
    <lineage>
        <taxon>Eukaryota</taxon>
        <taxon>Viridiplantae</taxon>
        <taxon>Streptophyta</taxon>
        <taxon>Embryophyta</taxon>
        <taxon>Tracheophyta</taxon>
        <taxon>Spermatophyta</taxon>
        <taxon>Magnoliopsida</taxon>
        <taxon>Ranunculales</taxon>
        <taxon>Menispermaceae</taxon>
        <taxon>Menispermoideae</taxon>
        <taxon>Cissampelideae</taxon>
        <taxon>Stephania</taxon>
    </lineage>
</organism>
<comment type="caution">
    <text evidence="2">The sequence shown here is derived from an EMBL/GenBank/DDBJ whole genome shotgun (WGS) entry which is preliminary data.</text>
</comment>
<dbReference type="EMBL" id="JBBNAF010000010">
    <property type="protein sequence ID" value="KAK9107506.1"/>
    <property type="molecule type" value="Genomic_DNA"/>
</dbReference>
<dbReference type="Proteomes" id="UP001420932">
    <property type="component" value="Unassembled WGS sequence"/>
</dbReference>
<evidence type="ECO:0000313" key="2">
    <source>
        <dbReference type="EMBL" id="KAK9107506.1"/>
    </source>
</evidence>
<dbReference type="PANTHER" id="PTHR10783:SF4">
    <property type="entry name" value="PHOSPHATE TRANSPORTER PHO1 HOMOLOG 3"/>
    <property type="match status" value="1"/>
</dbReference>
<dbReference type="InterPro" id="IPR004331">
    <property type="entry name" value="SPX_dom"/>
</dbReference>
<name>A0AAP0I3D3_9MAGN</name>
<accession>A0AAP0I3D3</accession>
<dbReference type="Pfam" id="PF03105">
    <property type="entry name" value="SPX"/>
    <property type="match status" value="1"/>
</dbReference>
<dbReference type="GO" id="GO:0006817">
    <property type="term" value="P:phosphate ion transport"/>
    <property type="evidence" value="ECO:0007669"/>
    <property type="project" value="TreeGrafter"/>
</dbReference>
<gene>
    <name evidence="2" type="ORF">Syun_023517</name>
</gene>
<reference evidence="2 3" key="1">
    <citation type="submission" date="2024-01" db="EMBL/GenBank/DDBJ databases">
        <title>Genome assemblies of Stephania.</title>
        <authorList>
            <person name="Yang L."/>
        </authorList>
    </citation>
    <scope>NUCLEOTIDE SEQUENCE [LARGE SCALE GENOMIC DNA]</scope>
    <source>
        <strain evidence="2">YNDBR</strain>
        <tissue evidence="2">Leaf</tissue>
    </source>
</reference>